<dbReference type="Proteomes" id="UP000663838">
    <property type="component" value="Unassembled WGS sequence"/>
</dbReference>
<dbReference type="GO" id="GO:0016757">
    <property type="term" value="F:glycosyltransferase activity"/>
    <property type="evidence" value="ECO:0007669"/>
    <property type="project" value="InterPro"/>
</dbReference>
<dbReference type="InterPro" id="IPR044751">
    <property type="entry name" value="Ion_transp-like_CBS"/>
</dbReference>
<sequence>MKAKQRSKSMKIILYMNLILLLLIIIHVARKSENNFSPPSTITLPTLHLIDVAFRNQLITERLASYSQFYNNSLGVCNIKNSLNAEQEKIFPRISELLITLRQQIVTYPNQYFNGRGIILTVGSSQLELARVNLKMIELTRTRLPVQLWYSSSQVSQKSMLTLLDRVPKLNASICCFDTAQCKTRNQIWQLNSTNVYKPITGTLWKHFPYKPAAIISSTFEEVLFLDSDAYVTRDPEDLFLSDPMYLKFGALFFPDSYLSRQHPVVWNLFNTTCGDHEYELDSATILVHKKIVWNGLYMTKLMNDNHELFYQHVTDGDKDTFRLGFRYMNVKYYLVMTPCATGSFDGTRFCGWTLCKTDSLAQHIYINHVHIFKYENIKYTSANLGYTRIGLGDPNNNSFFFTHCRLPGASTSCFHIIKQPNPHITNSNCYTGGVPLEDIENHQYTLNESLLFDNSRKNRVSRQQVQMTSIEKRSRREYKEKFHKADKDQLPSTHTETYLLTMLPVSQGDHVYNSAGEQEWEIQREKDTGFAIYGENLNGAQLSFTTHPKSCQWERKSKVYTLTVDEADPHERMSERAFVTFNLPYYNSTLYMCITPNNSTEVFHQGNRAALKIRVNRRAIPVWTTIICLICLLSLSGLFSGLNLGLMSLTPHDLIVIQEAGTTNDRKYAKKIYPVRKHGNFLLCTILLGNVLVNSTTTILLDTLISGGFAVAGATLAIVIFGEIIPQAICSRHGLKVGSQTIRLTQLFMIVTFPVSYPLSKLLDITLGEEVGARYTRDQMSALLKHTQTTDIEDREKLIMTGVLSLKGKKIRDVMTNLIDVFMLEANRIVDDELVLNVHGYGYSRIPVYEGRRDNIIGLVNIRDFALLDTESGKFTVRNIMNFYKHRYGTAITPDDSSYDVFNLFKKEQYHLGVVVEYDNTSEKDPKAKAIGIVTLEDIIEEMIQEEIVDETDVFTDNRRKVRNMLSQAPDFSAFIRTTTNAVASKISAQMKVAVFQFLATSVEPFRDKFISAHILSRLLNVDLYKEFEFDEDDSKSGKITYIYEYGKPVDYFVLIVNGKAELETGKEKIVSEVGSFSYFGVSALYNSDEKVDDLIRLKSNKFRPFIPDFSVRVSEDVQILRIRRVHWLAAVRATYFENKQTANGGALMLNSDGEQIDLLTQELEMADHIDPVTATGSLSGAAGQDGVIGGVNNLRERTSSLAPTIASDGGTGVTEQERLITQNQAMANVSNSAKMSIDSPSTSGPNTPTLTMKQKRQLFRSEPTTEPPSLTGGNASSKNRSLT</sequence>
<accession>A0A821QG15</accession>
<dbReference type="SUPFAM" id="SSF51206">
    <property type="entry name" value="cAMP-binding domain-like"/>
    <property type="match status" value="1"/>
</dbReference>
<dbReference type="EMBL" id="CAJOBS010002579">
    <property type="protein sequence ID" value="CAF4824102.1"/>
    <property type="molecule type" value="Genomic_DNA"/>
</dbReference>
<comment type="similarity">
    <text evidence="2">Belongs to the MNN1/MNT family.</text>
</comment>
<dbReference type="InterPro" id="IPR002550">
    <property type="entry name" value="CNNM"/>
</dbReference>
<evidence type="ECO:0000313" key="17">
    <source>
        <dbReference type="Proteomes" id="UP000663838"/>
    </source>
</evidence>
<comment type="subcellular location">
    <subcellularLocation>
        <location evidence="1">Membrane</location>
        <topology evidence="1">Multi-pass membrane protein</topology>
    </subcellularLocation>
</comment>
<evidence type="ECO:0000256" key="8">
    <source>
        <dbReference type="ARBA" id="ARBA00023136"/>
    </source>
</evidence>
<dbReference type="GO" id="GO:0022857">
    <property type="term" value="F:transmembrane transporter activity"/>
    <property type="evidence" value="ECO:0007669"/>
    <property type="project" value="TreeGrafter"/>
</dbReference>
<evidence type="ECO:0000259" key="15">
    <source>
        <dbReference type="PROSITE" id="PS51846"/>
    </source>
</evidence>
<organism evidence="16 17">
    <name type="scientific">Rotaria socialis</name>
    <dbReference type="NCBI Taxonomy" id="392032"/>
    <lineage>
        <taxon>Eukaryota</taxon>
        <taxon>Metazoa</taxon>
        <taxon>Spiralia</taxon>
        <taxon>Gnathifera</taxon>
        <taxon>Rotifera</taxon>
        <taxon>Eurotatoria</taxon>
        <taxon>Bdelloidea</taxon>
        <taxon>Philodinida</taxon>
        <taxon>Philodinidae</taxon>
        <taxon>Rotaria</taxon>
    </lineage>
</organism>
<feature type="transmembrane region" description="Helical" evidence="12">
    <location>
        <begin position="12"/>
        <end position="29"/>
    </location>
</feature>
<keyword evidence="5 10" id="KW-0812">Transmembrane</keyword>
<evidence type="ECO:0000256" key="7">
    <source>
        <dbReference type="ARBA" id="ARBA00022989"/>
    </source>
</evidence>
<evidence type="ECO:0000256" key="6">
    <source>
        <dbReference type="ARBA" id="ARBA00022737"/>
    </source>
</evidence>
<feature type="region of interest" description="Disordered" evidence="11">
    <location>
        <begin position="1235"/>
        <end position="1285"/>
    </location>
</feature>
<evidence type="ECO:0000259" key="14">
    <source>
        <dbReference type="PROSITE" id="PS51371"/>
    </source>
</evidence>
<evidence type="ECO:0000256" key="12">
    <source>
        <dbReference type="SAM" id="Phobius"/>
    </source>
</evidence>
<name>A0A821QG15_9BILA</name>
<dbReference type="PANTHER" id="PTHR12064:SF94">
    <property type="entry name" value="UNEXTENDED PROTEIN"/>
    <property type="match status" value="1"/>
</dbReference>
<dbReference type="PANTHER" id="PTHR12064">
    <property type="entry name" value="METAL TRANSPORTER CNNM"/>
    <property type="match status" value="1"/>
</dbReference>
<keyword evidence="6" id="KW-0677">Repeat</keyword>
<dbReference type="SUPFAM" id="SSF54631">
    <property type="entry name" value="CBS-domain pair"/>
    <property type="match status" value="1"/>
</dbReference>
<evidence type="ECO:0000256" key="4">
    <source>
        <dbReference type="ARBA" id="ARBA00022679"/>
    </source>
</evidence>
<gene>
    <name evidence="16" type="ORF">TOA249_LOCUS24779</name>
</gene>
<keyword evidence="4" id="KW-0808">Transferase</keyword>
<dbReference type="CDD" id="cd04590">
    <property type="entry name" value="CBS_pair_CorC_HlyC_assoc"/>
    <property type="match status" value="1"/>
</dbReference>
<feature type="transmembrane region" description="Helical" evidence="12">
    <location>
        <begin position="621"/>
        <end position="643"/>
    </location>
</feature>
<dbReference type="GO" id="GO:0010960">
    <property type="term" value="P:magnesium ion homeostasis"/>
    <property type="evidence" value="ECO:0007669"/>
    <property type="project" value="InterPro"/>
</dbReference>
<comment type="caution">
    <text evidence="16">The sequence shown here is derived from an EMBL/GenBank/DDBJ whole genome shotgun (WGS) entry which is preliminary data.</text>
</comment>
<dbReference type="PROSITE" id="PS51371">
    <property type="entry name" value="CBS"/>
    <property type="match status" value="1"/>
</dbReference>
<dbReference type="GO" id="GO:0005886">
    <property type="term" value="C:plasma membrane"/>
    <property type="evidence" value="ECO:0007669"/>
    <property type="project" value="TreeGrafter"/>
</dbReference>
<feature type="domain" description="CNNM transmembrane" evidence="15">
    <location>
        <begin position="619"/>
        <end position="798"/>
    </location>
</feature>
<dbReference type="Gene3D" id="2.60.120.10">
    <property type="entry name" value="Jelly Rolls"/>
    <property type="match status" value="1"/>
</dbReference>
<dbReference type="InterPro" id="IPR029044">
    <property type="entry name" value="Nucleotide-diphossugar_trans"/>
</dbReference>
<dbReference type="InterPro" id="IPR022751">
    <property type="entry name" value="Alpha_mannosyltransferase"/>
</dbReference>
<dbReference type="Pfam" id="PF25562">
    <property type="entry name" value="CNBH_CNNM2_C"/>
    <property type="match status" value="1"/>
</dbReference>
<feature type="compositionally biased region" description="Polar residues" evidence="11">
    <location>
        <begin position="1235"/>
        <end position="1254"/>
    </location>
</feature>
<feature type="domain" description="Cyclic nucleotide-binding" evidence="13">
    <location>
        <begin position="1043"/>
        <end position="1092"/>
    </location>
</feature>
<dbReference type="InterPro" id="IPR000595">
    <property type="entry name" value="cNMP-bd_dom"/>
</dbReference>
<comment type="similarity">
    <text evidence="3">Belongs to the ACDP family.</text>
</comment>
<evidence type="ECO:0000256" key="10">
    <source>
        <dbReference type="PROSITE-ProRule" id="PRU01193"/>
    </source>
</evidence>
<evidence type="ECO:0000256" key="5">
    <source>
        <dbReference type="ARBA" id="ARBA00022692"/>
    </source>
</evidence>
<protein>
    <recommendedName>
        <fullName evidence="18">Metal transporter CNNM4</fullName>
    </recommendedName>
</protein>
<proteinExistence type="inferred from homology"/>
<dbReference type="CDD" id="cd00038">
    <property type="entry name" value="CAP_ED"/>
    <property type="match status" value="1"/>
</dbReference>
<evidence type="ECO:0008006" key="18">
    <source>
        <dbReference type="Google" id="ProtNLM"/>
    </source>
</evidence>
<evidence type="ECO:0000256" key="3">
    <source>
        <dbReference type="ARBA" id="ARBA00010484"/>
    </source>
</evidence>
<feature type="compositionally biased region" description="Polar residues" evidence="11">
    <location>
        <begin position="1264"/>
        <end position="1285"/>
    </location>
</feature>
<evidence type="ECO:0000256" key="2">
    <source>
        <dbReference type="ARBA" id="ARBA00009105"/>
    </source>
</evidence>
<dbReference type="PROSITE" id="PS50042">
    <property type="entry name" value="CNMP_BINDING_3"/>
    <property type="match status" value="1"/>
</dbReference>
<feature type="transmembrane region" description="Helical" evidence="12">
    <location>
        <begin position="681"/>
        <end position="702"/>
    </location>
</feature>
<feature type="domain" description="CBS" evidence="14">
    <location>
        <begin position="882"/>
        <end position="952"/>
    </location>
</feature>
<reference evidence="16" key="1">
    <citation type="submission" date="2021-02" db="EMBL/GenBank/DDBJ databases">
        <authorList>
            <person name="Nowell W R."/>
        </authorList>
    </citation>
    <scope>NUCLEOTIDE SEQUENCE</scope>
</reference>
<dbReference type="InterPro" id="IPR045095">
    <property type="entry name" value="ACDP"/>
</dbReference>
<dbReference type="InterPro" id="IPR046342">
    <property type="entry name" value="CBS_dom_sf"/>
</dbReference>
<dbReference type="InterPro" id="IPR014710">
    <property type="entry name" value="RmlC-like_jellyroll"/>
</dbReference>
<keyword evidence="7 10" id="KW-1133">Transmembrane helix</keyword>
<dbReference type="InterPro" id="IPR000644">
    <property type="entry name" value="CBS_dom"/>
</dbReference>
<evidence type="ECO:0000313" key="16">
    <source>
        <dbReference type="EMBL" id="CAF4824102.1"/>
    </source>
</evidence>
<evidence type="ECO:0000256" key="1">
    <source>
        <dbReference type="ARBA" id="ARBA00004141"/>
    </source>
</evidence>
<evidence type="ECO:0000256" key="11">
    <source>
        <dbReference type="SAM" id="MobiDB-lite"/>
    </source>
</evidence>
<dbReference type="InterPro" id="IPR018490">
    <property type="entry name" value="cNMP-bd_dom_sf"/>
</dbReference>
<dbReference type="Gene3D" id="3.10.580.10">
    <property type="entry name" value="CBS-domain"/>
    <property type="match status" value="1"/>
</dbReference>
<dbReference type="SUPFAM" id="SSF53448">
    <property type="entry name" value="Nucleotide-diphospho-sugar transferases"/>
    <property type="match status" value="1"/>
</dbReference>
<dbReference type="Pfam" id="PF11051">
    <property type="entry name" value="Mannosyl_trans3"/>
    <property type="match status" value="2"/>
</dbReference>
<keyword evidence="9" id="KW-0129">CBS domain</keyword>
<dbReference type="PROSITE" id="PS51846">
    <property type="entry name" value="CNNM"/>
    <property type="match status" value="1"/>
</dbReference>
<dbReference type="Pfam" id="PF00571">
    <property type="entry name" value="CBS"/>
    <property type="match status" value="1"/>
</dbReference>
<dbReference type="Pfam" id="PF01595">
    <property type="entry name" value="CNNM"/>
    <property type="match status" value="1"/>
</dbReference>
<keyword evidence="8 10" id="KW-0472">Membrane</keyword>
<evidence type="ECO:0000256" key="9">
    <source>
        <dbReference type="PROSITE-ProRule" id="PRU00703"/>
    </source>
</evidence>
<evidence type="ECO:0000259" key="13">
    <source>
        <dbReference type="PROSITE" id="PS50042"/>
    </source>
</evidence>